<dbReference type="Proteomes" id="UP000046155">
    <property type="component" value="Unassembled WGS sequence"/>
</dbReference>
<dbReference type="InterPro" id="IPR036291">
    <property type="entry name" value="NAD(P)-bd_dom_sf"/>
</dbReference>
<dbReference type="GO" id="GO:0003677">
    <property type="term" value="F:DNA binding"/>
    <property type="evidence" value="ECO:0007669"/>
    <property type="project" value="UniProtKB-UniRule"/>
</dbReference>
<dbReference type="HAMAP" id="MF_01131">
    <property type="entry name" value="Rex"/>
    <property type="match status" value="1"/>
</dbReference>
<dbReference type="NCBIfam" id="NF003994">
    <property type="entry name" value="PRK05472.2-3"/>
    <property type="match status" value="1"/>
</dbReference>
<dbReference type="InterPro" id="IPR058236">
    <property type="entry name" value="Rex_actinobacterial-type"/>
</dbReference>
<dbReference type="InterPro" id="IPR003781">
    <property type="entry name" value="CoA-bd"/>
</dbReference>
<comment type="subunit">
    <text evidence="7">Homodimer.</text>
</comment>
<name>A0A0B7MNP9_9FIRM</name>
<dbReference type="NCBIfam" id="NF003993">
    <property type="entry name" value="PRK05472.2-2"/>
    <property type="match status" value="1"/>
</dbReference>
<dbReference type="NCBIfam" id="NF003992">
    <property type="entry name" value="PRK05472.2-1"/>
    <property type="match status" value="1"/>
</dbReference>
<keyword evidence="3 7" id="KW-0805">Transcription regulation</keyword>
<feature type="domain" description="CoA-binding" evidence="8">
    <location>
        <begin position="118"/>
        <end position="219"/>
    </location>
</feature>
<feature type="DNA-binding region" description="H-T-H motif" evidence="7">
    <location>
        <begin position="55"/>
        <end position="94"/>
    </location>
</feature>
<dbReference type="GO" id="GO:0005737">
    <property type="term" value="C:cytoplasm"/>
    <property type="evidence" value="ECO:0007669"/>
    <property type="project" value="UniProtKB-SubCell"/>
</dbReference>
<dbReference type="SUPFAM" id="SSF51735">
    <property type="entry name" value="NAD(P)-binding Rossmann-fold domains"/>
    <property type="match status" value="1"/>
</dbReference>
<dbReference type="Gene3D" id="3.40.50.720">
    <property type="entry name" value="NAD(P)-binding Rossmann-like Domain"/>
    <property type="match status" value="1"/>
</dbReference>
<evidence type="ECO:0000256" key="4">
    <source>
        <dbReference type="ARBA" id="ARBA00023027"/>
    </source>
</evidence>
<dbReference type="AlphaFoldDB" id="A0A0B7MNP9"/>
<dbReference type="GO" id="GO:0051775">
    <property type="term" value="P:response to redox state"/>
    <property type="evidence" value="ECO:0007669"/>
    <property type="project" value="InterPro"/>
</dbReference>
<keyword evidence="2 7" id="KW-0678">Repressor</keyword>
<comment type="function">
    <text evidence="7">Modulates transcription in response to changes in cellular NADH/NAD(+) redox state.</text>
</comment>
<keyword evidence="1 7" id="KW-0963">Cytoplasm</keyword>
<dbReference type="NCBIfam" id="NF003995">
    <property type="entry name" value="PRK05472.2-4"/>
    <property type="match status" value="1"/>
</dbReference>
<comment type="similarity">
    <text evidence="7">Belongs to the transcriptional regulatory Rex family.</text>
</comment>
<keyword evidence="5 7" id="KW-0238">DNA-binding</keyword>
<dbReference type="Pfam" id="PF02629">
    <property type="entry name" value="CoA_binding"/>
    <property type="match status" value="1"/>
</dbReference>
<dbReference type="SUPFAM" id="SSF46785">
    <property type="entry name" value="Winged helix' DNA-binding domain"/>
    <property type="match status" value="1"/>
</dbReference>
<dbReference type="InterPro" id="IPR036388">
    <property type="entry name" value="WH-like_DNA-bd_sf"/>
</dbReference>
<keyword evidence="4 7" id="KW-0520">NAD</keyword>
<dbReference type="Gene3D" id="1.10.10.10">
    <property type="entry name" value="Winged helix-like DNA-binding domain superfamily/Winged helix DNA-binding domain"/>
    <property type="match status" value="1"/>
</dbReference>
<dbReference type="SMART" id="SM00881">
    <property type="entry name" value="CoA_binding"/>
    <property type="match status" value="1"/>
</dbReference>
<evidence type="ECO:0000313" key="10">
    <source>
        <dbReference type="Proteomes" id="UP000046155"/>
    </source>
</evidence>
<feature type="binding site" evidence="7">
    <location>
        <begin position="129"/>
        <end position="134"/>
    </location>
    <ligand>
        <name>NAD(+)</name>
        <dbReference type="ChEBI" id="CHEBI:57540"/>
    </ligand>
</feature>
<reference evidence="10" key="1">
    <citation type="submission" date="2015-01" db="EMBL/GenBank/DDBJ databases">
        <authorList>
            <person name="Manzoor Shahid"/>
            <person name="Zubair Saima"/>
        </authorList>
    </citation>
    <scope>NUCLEOTIDE SEQUENCE [LARGE SCALE GENOMIC DNA]</scope>
    <source>
        <strain evidence="10">Sp3</strain>
    </source>
</reference>
<dbReference type="PANTHER" id="PTHR35786:SF1">
    <property type="entry name" value="REDOX-SENSING TRANSCRIPTIONAL REPRESSOR REX 1"/>
    <property type="match status" value="1"/>
</dbReference>
<dbReference type="InterPro" id="IPR036390">
    <property type="entry name" value="WH_DNA-bd_sf"/>
</dbReference>
<keyword evidence="10" id="KW-1185">Reference proteome</keyword>
<evidence type="ECO:0000256" key="6">
    <source>
        <dbReference type="ARBA" id="ARBA00023163"/>
    </source>
</evidence>
<organism evidence="9 10">
    <name type="scientific">Syntrophaceticus schinkii</name>
    <dbReference type="NCBI Taxonomy" id="499207"/>
    <lineage>
        <taxon>Bacteria</taxon>
        <taxon>Bacillati</taxon>
        <taxon>Bacillota</taxon>
        <taxon>Clostridia</taxon>
        <taxon>Thermoanaerobacterales</taxon>
        <taxon>Thermoanaerobacterales Family III. Incertae Sedis</taxon>
        <taxon>Syntrophaceticus</taxon>
    </lineage>
</organism>
<dbReference type="Pfam" id="PF06971">
    <property type="entry name" value="Put_DNA-bind_N"/>
    <property type="match status" value="1"/>
</dbReference>
<evidence type="ECO:0000256" key="3">
    <source>
        <dbReference type="ARBA" id="ARBA00023015"/>
    </source>
</evidence>
<dbReference type="GO" id="GO:0045892">
    <property type="term" value="P:negative regulation of DNA-templated transcription"/>
    <property type="evidence" value="ECO:0007669"/>
    <property type="project" value="InterPro"/>
</dbReference>
<accession>A0A0B7MNP9</accession>
<comment type="subcellular location">
    <subcellularLocation>
        <location evidence="7">Cytoplasm</location>
    </subcellularLocation>
</comment>
<dbReference type="NCBIfam" id="NF003996">
    <property type="entry name" value="PRK05472.2-5"/>
    <property type="match status" value="1"/>
</dbReference>
<dbReference type="InterPro" id="IPR009718">
    <property type="entry name" value="Rex_DNA-bd_C_dom"/>
</dbReference>
<evidence type="ECO:0000259" key="8">
    <source>
        <dbReference type="SMART" id="SM00881"/>
    </source>
</evidence>
<dbReference type="PANTHER" id="PTHR35786">
    <property type="entry name" value="REDOX-SENSING TRANSCRIPTIONAL REPRESSOR REX"/>
    <property type="match status" value="1"/>
</dbReference>
<evidence type="ECO:0000256" key="5">
    <source>
        <dbReference type="ARBA" id="ARBA00023125"/>
    </source>
</evidence>
<proteinExistence type="inferred from homology"/>
<sequence>MNKLNQREVQNLGFLLNFPFHWTGMQRRTSKRVWETRYVVKKMRIPEATVMRLAVYSRLLENLQKRDIVTTSSGDIAEGAGVSPAQVRKDLAYFGEFGTRGVGYNVEELCGHVRRILGLNQKWPSVLVGAGKLGSALALYEGFNIRGFHIVGVFDVDPNPIGNRFGSIKVLPMEHLERVIKKENVRIGIITVPAVAAQEVGERLVKAGVKAILNFSPHVINLPADIIVRNVDFSLHLEVLAFNLTFELTECEDVGV</sequence>
<dbReference type="InterPro" id="IPR022876">
    <property type="entry name" value="Tscrpt_rep_Rex"/>
</dbReference>
<evidence type="ECO:0000256" key="1">
    <source>
        <dbReference type="ARBA" id="ARBA00022490"/>
    </source>
</evidence>
<evidence type="ECO:0000313" key="9">
    <source>
        <dbReference type="EMBL" id="CEO89337.1"/>
    </source>
</evidence>
<dbReference type="EMBL" id="CDRZ01000242">
    <property type="protein sequence ID" value="CEO89337.1"/>
    <property type="molecule type" value="Genomic_DNA"/>
</dbReference>
<evidence type="ECO:0000256" key="2">
    <source>
        <dbReference type="ARBA" id="ARBA00022491"/>
    </source>
</evidence>
<dbReference type="GO" id="GO:0003700">
    <property type="term" value="F:DNA-binding transcription factor activity"/>
    <property type="evidence" value="ECO:0007669"/>
    <property type="project" value="UniProtKB-UniRule"/>
</dbReference>
<protein>
    <recommendedName>
        <fullName evidence="7">Redox-sensing transcriptional repressor Rex</fullName>
    </recommendedName>
</protein>
<gene>
    <name evidence="7 9" type="primary">rex</name>
    <name evidence="9" type="ORF">SSCH_450010</name>
</gene>
<evidence type="ECO:0000256" key="7">
    <source>
        <dbReference type="HAMAP-Rule" id="MF_01131"/>
    </source>
</evidence>
<keyword evidence="6 7" id="KW-0804">Transcription</keyword>